<keyword evidence="1" id="KW-0285">Flavoprotein</keyword>
<dbReference type="InterPro" id="IPR036188">
    <property type="entry name" value="FAD/NAD-bd_sf"/>
</dbReference>
<comment type="caution">
    <text evidence="6">The sequence shown here is derived from an EMBL/GenBank/DDBJ whole genome shotgun (WGS) entry which is preliminary data.</text>
</comment>
<dbReference type="InterPro" id="IPR002938">
    <property type="entry name" value="FAD-bd"/>
</dbReference>
<feature type="domain" description="FAD-binding" evidence="5">
    <location>
        <begin position="12"/>
        <end position="45"/>
    </location>
</feature>
<dbReference type="Pfam" id="PF01494">
    <property type="entry name" value="FAD_binding_3"/>
    <property type="match status" value="1"/>
</dbReference>
<dbReference type="EMBL" id="JANQBD010000002">
    <property type="protein sequence ID" value="MCR8630345.1"/>
    <property type="molecule type" value="Genomic_DNA"/>
</dbReference>
<dbReference type="Gene3D" id="3.50.50.60">
    <property type="entry name" value="FAD/NAD(P)-binding domain"/>
    <property type="match status" value="1"/>
</dbReference>
<dbReference type="RefSeq" id="WP_258211960.1">
    <property type="nucleotide sequence ID" value="NZ_JANQBD010000002.1"/>
</dbReference>
<evidence type="ECO:0000256" key="4">
    <source>
        <dbReference type="ARBA" id="ARBA00023033"/>
    </source>
</evidence>
<protein>
    <submittedName>
        <fullName evidence="6">FAD-dependent monooxygenase</fullName>
    </submittedName>
</protein>
<evidence type="ECO:0000256" key="1">
    <source>
        <dbReference type="ARBA" id="ARBA00022630"/>
    </source>
</evidence>
<dbReference type="PRINTS" id="PR00420">
    <property type="entry name" value="RNGMNOXGNASE"/>
</dbReference>
<evidence type="ECO:0000256" key="2">
    <source>
        <dbReference type="ARBA" id="ARBA00022827"/>
    </source>
</evidence>
<keyword evidence="3" id="KW-0560">Oxidoreductase</keyword>
<dbReference type="SUPFAM" id="SSF51905">
    <property type="entry name" value="FAD/NAD(P)-binding domain"/>
    <property type="match status" value="1"/>
</dbReference>
<dbReference type="PANTHER" id="PTHR46972:SF1">
    <property type="entry name" value="FAD DEPENDENT OXIDOREDUCTASE DOMAIN-CONTAINING PROTEIN"/>
    <property type="match status" value="1"/>
</dbReference>
<dbReference type="Proteomes" id="UP001300012">
    <property type="component" value="Unassembled WGS sequence"/>
</dbReference>
<evidence type="ECO:0000313" key="6">
    <source>
        <dbReference type="EMBL" id="MCR8630345.1"/>
    </source>
</evidence>
<name>A0ABT1YEF0_9BACL</name>
<proteinExistence type="predicted"/>
<dbReference type="PANTHER" id="PTHR46972">
    <property type="entry name" value="MONOOXYGENASE ASQM-RELATED"/>
    <property type="match status" value="1"/>
</dbReference>
<sequence length="100" mass="10857">MLPVQHKWESKHGVTLIGDAAHLMSPFAGAGANLAMLDAAELGLSMMNNSDLDEAIKEYEVKMFEYAGEMAAVTKSSMEIFFSQNAVETLSEMMNSHAEG</sequence>
<dbReference type="GO" id="GO:0004497">
    <property type="term" value="F:monooxygenase activity"/>
    <property type="evidence" value="ECO:0007669"/>
    <property type="project" value="UniProtKB-KW"/>
</dbReference>
<accession>A0ABT1YEF0</accession>
<evidence type="ECO:0000256" key="3">
    <source>
        <dbReference type="ARBA" id="ARBA00023002"/>
    </source>
</evidence>
<keyword evidence="2" id="KW-0274">FAD</keyword>
<reference evidence="6 7" key="1">
    <citation type="submission" date="2022-08" db="EMBL/GenBank/DDBJ databases">
        <title>Paenibacillus endoradicis sp. nov., Paenibacillus radicibacter sp. nov and Paenibacillus pararadicis sp. nov., three cold-adapted plant growth-promoting bacteria isolated from root of Larix gmelinii in Great Khingan.</title>
        <authorList>
            <person name="Xue H."/>
        </authorList>
    </citation>
    <scope>NUCLEOTIDE SEQUENCE [LARGE SCALE GENOMIC DNA]</scope>
    <source>
        <strain evidence="6 7">N5-1-1-5</strain>
    </source>
</reference>
<evidence type="ECO:0000259" key="5">
    <source>
        <dbReference type="Pfam" id="PF01494"/>
    </source>
</evidence>
<organism evidence="6 7">
    <name type="scientific">Paenibacillus radicis</name>
    <name type="common">ex Xue et al. 2023</name>
    <dbReference type="NCBI Taxonomy" id="2972489"/>
    <lineage>
        <taxon>Bacteria</taxon>
        <taxon>Bacillati</taxon>
        <taxon>Bacillota</taxon>
        <taxon>Bacilli</taxon>
        <taxon>Bacillales</taxon>
        <taxon>Paenibacillaceae</taxon>
        <taxon>Paenibacillus</taxon>
    </lineage>
</organism>
<keyword evidence="4 6" id="KW-0503">Monooxygenase</keyword>
<gene>
    <name evidence="6" type="ORF">NV381_03915</name>
</gene>
<keyword evidence="7" id="KW-1185">Reference proteome</keyword>
<evidence type="ECO:0000313" key="7">
    <source>
        <dbReference type="Proteomes" id="UP001300012"/>
    </source>
</evidence>